<organism evidence="10 11">
    <name type="scientific">Inhella proteolytica</name>
    <dbReference type="NCBI Taxonomy" id="2795029"/>
    <lineage>
        <taxon>Bacteria</taxon>
        <taxon>Pseudomonadati</taxon>
        <taxon>Pseudomonadota</taxon>
        <taxon>Betaproteobacteria</taxon>
        <taxon>Burkholderiales</taxon>
        <taxon>Sphaerotilaceae</taxon>
        <taxon>Inhella</taxon>
    </lineage>
</organism>
<dbReference type="InterPro" id="IPR036388">
    <property type="entry name" value="WH-like_DNA-bd_sf"/>
</dbReference>
<dbReference type="GO" id="GO:0000156">
    <property type="term" value="F:phosphorelay response regulator activity"/>
    <property type="evidence" value="ECO:0007669"/>
    <property type="project" value="TreeGrafter"/>
</dbReference>
<evidence type="ECO:0000256" key="7">
    <source>
        <dbReference type="PROSITE-ProRule" id="PRU01091"/>
    </source>
</evidence>
<dbReference type="GO" id="GO:0000976">
    <property type="term" value="F:transcription cis-regulatory region binding"/>
    <property type="evidence" value="ECO:0007669"/>
    <property type="project" value="TreeGrafter"/>
</dbReference>
<evidence type="ECO:0000259" key="8">
    <source>
        <dbReference type="PROSITE" id="PS50110"/>
    </source>
</evidence>
<protein>
    <submittedName>
        <fullName evidence="10">Response regulator transcription factor</fullName>
    </submittedName>
</protein>
<evidence type="ECO:0000313" key="11">
    <source>
        <dbReference type="Proteomes" id="UP000613266"/>
    </source>
</evidence>
<gene>
    <name evidence="10" type="ORF">I7X39_22240</name>
</gene>
<keyword evidence="3" id="KW-0805">Transcription regulation</keyword>
<dbReference type="PROSITE" id="PS51755">
    <property type="entry name" value="OMPR_PHOB"/>
    <property type="match status" value="1"/>
</dbReference>
<dbReference type="PANTHER" id="PTHR48111">
    <property type="entry name" value="REGULATOR OF RPOS"/>
    <property type="match status" value="1"/>
</dbReference>
<evidence type="ECO:0000256" key="6">
    <source>
        <dbReference type="PROSITE-ProRule" id="PRU00169"/>
    </source>
</evidence>
<feature type="DNA-binding region" description="OmpR/PhoB-type" evidence="7">
    <location>
        <begin position="118"/>
        <end position="222"/>
    </location>
</feature>
<dbReference type="InterPro" id="IPR001789">
    <property type="entry name" value="Sig_transdc_resp-reg_receiver"/>
</dbReference>
<dbReference type="InterPro" id="IPR011006">
    <property type="entry name" value="CheY-like_superfamily"/>
</dbReference>
<keyword evidence="2" id="KW-0902">Two-component regulatory system</keyword>
<dbReference type="SUPFAM" id="SSF46894">
    <property type="entry name" value="C-terminal effector domain of the bipartite response regulators"/>
    <property type="match status" value="1"/>
</dbReference>
<dbReference type="GO" id="GO:0005829">
    <property type="term" value="C:cytosol"/>
    <property type="evidence" value="ECO:0007669"/>
    <property type="project" value="TreeGrafter"/>
</dbReference>
<dbReference type="InterPro" id="IPR016032">
    <property type="entry name" value="Sig_transdc_resp-reg_C-effctor"/>
</dbReference>
<dbReference type="Pfam" id="PF00486">
    <property type="entry name" value="Trans_reg_C"/>
    <property type="match status" value="1"/>
</dbReference>
<accession>A0A931J4T9</accession>
<dbReference type="InterPro" id="IPR001867">
    <property type="entry name" value="OmpR/PhoB-type_DNA-bd"/>
</dbReference>
<comment type="caution">
    <text evidence="10">The sequence shown here is derived from an EMBL/GenBank/DDBJ whole genome shotgun (WGS) entry which is preliminary data.</text>
</comment>
<dbReference type="SMART" id="SM00862">
    <property type="entry name" value="Trans_reg_C"/>
    <property type="match status" value="1"/>
</dbReference>
<feature type="domain" description="Response regulatory" evidence="8">
    <location>
        <begin position="5"/>
        <end position="118"/>
    </location>
</feature>
<dbReference type="PANTHER" id="PTHR48111:SF22">
    <property type="entry name" value="REGULATOR OF RPOS"/>
    <property type="match status" value="1"/>
</dbReference>
<feature type="domain" description="OmpR/PhoB-type" evidence="9">
    <location>
        <begin position="118"/>
        <end position="222"/>
    </location>
</feature>
<keyword evidence="5" id="KW-0804">Transcription</keyword>
<dbReference type="PROSITE" id="PS50110">
    <property type="entry name" value="RESPONSE_REGULATORY"/>
    <property type="match status" value="1"/>
</dbReference>
<dbReference type="InterPro" id="IPR039420">
    <property type="entry name" value="WalR-like"/>
</dbReference>
<evidence type="ECO:0000259" key="9">
    <source>
        <dbReference type="PROSITE" id="PS51755"/>
    </source>
</evidence>
<dbReference type="EMBL" id="JAEDAK010000027">
    <property type="protein sequence ID" value="MBH9579624.1"/>
    <property type="molecule type" value="Genomic_DNA"/>
</dbReference>
<dbReference type="SMART" id="SM00448">
    <property type="entry name" value="REC"/>
    <property type="match status" value="1"/>
</dbReference>
<keyword evidence="4 7" id="KW-0238">DNA-binding</keyword>
<evidence type="ECO:0000256" key="2">
    <source>
        <dbReference type="ARBA" id="ARBA00023012"/>
    </source>
</evidence>
<feature type="modified residue" description="4-aspartylphosphate" evidence="6">
    <location>
        <position position="54"/>
    </location>
</feature>
<dbReference type="GO" id="GO:0032993">
    <property type="term" value="C:protein-DNA complex"/>
    <property type="evidence" value="ECO:0007669"/>
    <property type="project" value="TreeGrafter"/>
</dbReference>
<evidence type="ECO:0000313" key="10">
    <source>
        <dbReference type="EMBL" id="MBH9579624.1"/>
    </source>
</evidence>
<proteinExistence type="predicted"/>
<evidence type="ECO:0000256" key="5">
    <source>
        <dbReference type="ARBA" id="ARBA00023163"/>
    </source>
</evidence>
<evidence type="ECO:0000256" key="4">
    <source>
        <dbReference type="ARBA" id="ARBA00023125"/>
    </source>
</evidence>
<evidence type="ECO:0000256" key="3">
    <source>
        <dbReference type="ARBA" id="ARBA00023015"/>
    </source>
</evidence>
<dbReference type="SUPFAM" id="SSF52172">
    <property type="entry name" value="CheY-like"/>
    <property type="match status" value="1"/>
</dbReference>
<dbReference type="Gene3D" id="3.40.50.2300">
    <property type="match status" value="1"/>
</dbReference>
<dbReference type="Gene3D" id="1.10.10.10">
    <property type="entry name" value="Winged helix-like DNA-binding domain superfamily/Winged helix DNA-binding domain"/>
    <property type="match status" value="1"/>
</dbReference>
<keyword evidence="11" id="KW-1185">Reference proteome</keyword>
<evidence type="ECO:0000256" key="1">
    <source>
        <dbReference type="ARBA" id="ARBA00022553"/>
    </source>
</evidence>
<sequence length="227" mass="24706">MLSKPVALVDDDSTFTSLLAEYLRGEGLKVDTFHHSAELLAHPAAYEFGFYVLDLAMPGIDGLALLDVLRRRTQAGVVVVSGRLAPEVFGQVVHAGADMYLTKPVQFEQVAIAIRAVQRRVEAAGAHQPEWVLDRNAGQLITPDGQRVELSEIDCLLMEQLVAARGEVVSRDTLLQALGKGEAAGADGLNAVVYRLKRRIEKATPAVVPLQAKSRVGYQFRAPLRAR</sequence>
<dbReference type="GO" id="GO:0006355">
    <property type="term" value="P:regulation of DNA-templated transcription"/>
    <property type="evidence" value="ECO:0007669"/>
    <property type="project" value="InterPro"/>
</dbReference>
<reference evidence="10" key="1">
    <citation type="submission" date="2020-12" db="EMBL/GenBank/DDBJ databases">
        <title>The genome sequence of Inhella sp. 1Y17.</title>
        <authorList>
            <person name="Liu Y."/>
        </authorList>
    </citation>
    <scope>NUCLEOTIDE SEQUENCE</scope>
    <source>
        <strain evidence="10">1Y17</strain>
    </source>
</reference>
<name>A0A931J4T9_9BURK</name>
<keyword evidence="1 6" id="KW-0597">Phosphoprotein</keyword>
<dbReference type="Proteomes" id="UP000613266">
    <property type="component" value="Unassembled WGS sequence"/>
</dbReference>
<dbReference type="Pfam" id="PF00072">
    <property type="entry name" value="Response_reg"/>
    <property type="match status" value="1"/>
</dbReference>
<dbReference type="AlphaFoldDB" id="A0A931J4T9"/>